<evidence type="ECO:0000313" key="1">
    <source>
        <dbReference type="EMBL" id="CAI2373160.1"/>
    </source>
</evidence>
<dbReference type="AlphaFoldDB" id="A0AAD2CWA1"/>
<gene>
    <name evidence="1" type="ORF">ECRASSUSDP1_LOCUS14500</name>
</gene>
<proteinExistence type="predicted"/>
<reference evidence="1" key="1">
    <citation type="submission" date="2023-07" db="EMBL/GenBank/DDBJ databases">
        <authorList>
            <consortium name="AG Swart"/>
            <person name="Singh M."/>
            <person name="Singh A."/>
            <person name="Seah K."/>
            <person name="Emmerich C."/>
        </authorList>
    </citation>
    <scope>NUCLEOTIDE SEQUENCE</scope>
    <source>
        <strain evidence="1">DP1</strain>
    </source>
</reference>
<organism evidence="1 2">
    <name type="scientific">Euplotes crassus</name>
    <dbReference type="NCBI Taxonomy" id="5936"/>
    <lineage>
        <taxon>Eukaryota</taxon>
        <taxon>Sar</taxon>
        <taxon>Alveolata</taxon>
        <taxon>Ciliophora</taxon>
        <taxon>Intramacronucleata</taxon>
        <taxon>Spirotrichea</taxon>
        <taxon>Hypotrichia</taxon>
        <taxon>Euplotida</taxon>
        <taxon>Euplotidae</taxon>
        <taxon>Moneuplotes</taxon>
    </lineage>
</organism>
<accession>A0AAD2CWA1</accession>
<name>A0AAD2CWA1_EUPCR</name>
<protein>
    <submittedName>
        <fullName evidence="1">Uncharacterized protein</fullName>
    </submittedName>
</protein>
<dbReference type="Proteomes" id="UP001295684">
    <property type="component" value="Unassembled WGS sequence"/>
</dbReference>
<evidence type="ECO:0000313" key="2">
    <source>
        <dbReference type="Proteomes" id="UP001295684"/>
    </source>
</evidence>
<dbReference type="EMBL" id="CAMPGE010014492">
    <property type="protein sequence ID" value="CAI2373160.1"/>
    <property type="molecule type" value="Genomic_DNA"/>
</dbReference>
<keyword evidence="2" id="KW-1185">Reference proteome</keyword>
<sequence length="362" mass="42023">MFLCRAFSTKKGTVLNCIRHSNRKISKTGMTRNFNFSMHQSRKIAFSMSLRRFSVFNKQKISIEDQLRSTQNKEQLLSWMDRNNEEVPIDIRCEALEKYVGFYSPNDKIPQEVHDFIKVEPKIPLHLYSLIDSFTKLNIVENPKTNKAVWTLVEYFICRTKFCESIDAIPMLAIIFKGFSSVATLESISIEEVYESLEPTLISLIKSEFSSENSAISSTRVVMALSEILSCFIINLEGSSEVHYHLMKVLYDHITELGLAQLCNVLHALAYKKIYFKDTRTREEQEIETRLVNETNVQLVKHFIKETSFVDQELASKNLKKNIDRLLTHPSTQRDGSSQSLRTVLDVYQKHRLEWALNVLFE</sequence>
<comment type="caution">
    <text evidence="1">The sequence shown here is derived from an EMBL/GenBank/DDBJ whole genome shotgun (WGS) entry which is preliminary data.</text>
</comment>